<accession>A0A8H7RJJ8</accession>
<keyword evidence="2" id="KW-1185">Reference proteome</keyword>
<evidence type="ECO:0000313" key="2">
    <source>
        <dbReference type="Proteomes" id="UP000646827"/>
    </source>
</evidence>
<organism evidence="1 2">
    <name type="scientific">Circinella minor</name>
    <dbReference type="NCBI Taxonomy" id="1195481"/>
    <lineage>
        <taxon>Eukaryota</taxon>
        <taxon>Fungi</taxon>
        <taxon>Fungi incertae sedis</taxon>
        <taxon>Mucoromycota</taxon>
        <taxon>Mucoromycotina</taxon>
        <taxon>Mucoromycetes</taxon>
        <taxon>Mucorales</taxon>
        <taxon>Lichtheimiaceae</taxon>
        <taxon>Circinella</taxon>
    </lineage>
</organism>
<dbReference type="EMBL" id="JAEPRB010000776">
    <property type="protein sequence ID" value="KAG2212149.1"/>
    <property type="molecule type" value="Genomic_DNA"/>
</dbReference>
<protein>
    <submittedName>
        <fullName evidence="1">Uncharacterized protein</fullName>
    </submittedName>
</protein>
<dbReference type="AlphaFoldDB" id="A0A8H7RJJ8"/>
<proteinExistence type="predicted"/>
<comment type="caution">
    <text evidence="1">The sequence shown here is derived from an EMBL/GenBank/DDBJ whole genome shotgun (WGS) entry which is preliminary data.</text>
</comment>
<gene>
    <name evidence="1" type="ORF">INT45_001772</name>
</gene>
<evidence type="ECO:0000313" key="1">
    <source>
        <dbReference type="EMBL" id="KAG2212149.1"/>
    </source>
</evidence>
<sequence>MALVKSGNAEFSCPRCWLPTSNFHLNCTGATQDNRFMKKLTKIGKIYLESNRRTKAQKISKDFSFHVVQNAFWSVPHFENIYDCLVVDELHQLGGVYKHLLGVIEDILSVSDKLEVNKRAQKYIPHFGGRRRFNNEYLLSTLVFPTYDELKHHMGLNAQMVLCLRHFIDFAYQATSSEHTKDTLDQMEKSLELFNKYSPVAALYSKSFMAFPKNHALSKYRSDIESRGTVMGYSTCYSETQHKRDTKATAARTSFNKKIFTKQMGAYIARRDALYDAAAWHGQKSNNNHISSTLHSSCSYTLLSPSNRRKPISLDALRNHESEQFLSLGTAIRLFLDTDIEKRTSRVSLGRMPKLNITKFLIFKKLVIHTVADDDDEVYNETVRTNTTFRGANWCDFVELKGEYYDRPLLFFQGSYANKNLDMCFIERYLPIKNRTFVTDMEVLKLEEPKKVMQVSEIVRAVHIVPNFKTKKNEKTGHYEEYLLNHDANRHTWSENKGVIDDKLSSLVTWEDVEKEKVRRVAIKAKKRALELSSSNTGDRRK</sequence>
<dbReference type="Proteomes" id="UP000646827">
    <property type="component" value="Unassembled WGS sequence"/>
</dbReference>
<name>A0A8H7RJJ8_9FUNG</name>
<dbReference type="OrthoDB" id="2287179at2759"/>
<reference evidence="1 2" key="1">
    <citation type="submission" date="2020-12" db="EMBL/GenBank/DDBJ databases">
        <title>Metabolic potential, ecology and presence of endohyphal bacteria is reflected in genomic diversity of Mucoromycotina.</title>
        <authorList>
            <person name="Muszewska A."/>
            <person name="Okrasinska A."/>
            <person name="Steczkiewicz K."/>
            <person name="Drgas O."/>
            <person name="Orlowska M."/>
            <person name="Perlinska-Lenart U."/>
            <person name="Aleksandrzak-Piekarczyk T."/>
            <person name="Szatraj K."/>
            <person name="Zielenkiewicz U."/>
            <person name="Pilsyk S."/>
            <person name="Malc E."/>
            <person name="Mieczkowski P."/>
            <person name="Kruszewska J.S."/>
            <person name="Biernat P."/>
            <person name="Pawlowska J."/>
        </authorList>
    </citation>
    <scope>NUCLEOTIDE SEQUENCE [LARGE SCALE GENOMIC DNA]</scope>
    <source>
        <strain evidence="1 2">CBS 142.35</strain>
    </source>
</reference>